<keyword evidence="3" id="KW-1185">Reference proteome</keyword>
<dbReference type="KEGG" id="psim:KR76_00093"/>
<gene>
    <name evidence="2" type="ORF">KR76_00093</name>
</gene>
<reference evidence="2 3" key="1">
    <citation type="journal article" date="2015" name="Genome Announc.">
        <title>Complete Genome Sequence of Steroid-Transforming Nocardioides simplex VKM Ac-2033D.</title>
        <authorList>
            <person name="Shtratnikova V.Y."/>
            <person name="Schelkunov M.I."/>
            <person name="Pekov Y.A."/>
            <person name="Fokina V.V."/>
            <person name="Logacheva M.D."/>
            <person name="Sokolov S.L."/>
            <person name="Bragin E.Y."/>
            <person name="Ashapkin V.V."/>
            <person name="Donova M.V."/>
        </authorList>
    </citation>
    <scope>NUCLEOTIDE SEQUENCE [LARGE SCALE GENOMIC DNA]</scope>
    <source>
        <strain evidence="2 3">VKM Ac-2033D</strain>
    </source>
</reference>
<dbReference type="EMBL" id="CP009896">
    <property type="protein sequence ID" value="AJR18386.1"/>
    <property type="molecule type" value="Genomic_DNA"/>
</dbReference>
<evidence type="ECO:0000313" key="3">
    <source>
        <dbReference type="Proteomes" id="UP000030300"/>
    </source>
</evidence>
<dbReference type="HOGENOM" id="CLU_3346480_0_0_11"/>
<evidence type="ECO:0000256" key="1">
    <source>
        <dbReference type="SAM" id="MobiDB-lite"/>
    </source>
</evidence>
<protein>
    <submittedName>
        <fullName evidence="2">Uncharacterized protein</fullName>
    </submittedName>
</protein>
<name>A0A0C5XGX7_NOCSI</name>
<evidence type="ECO:0000313" key="2">
    <source>
        <dbReference type="EMBL" id="AJR18386.1"/>
    </source>
</evidence>
<dbReference type="AlphaFoldDB" id="A0A0C5XGX7"/>
<sequence>MGPSLGAPGFSSPSPHAPPVSAGRLRTNMQGPVYSCT</sequence>
<organism evidence="2 3">
    <name type="scientific">Nocardioides simplex</name>
    <name type="common">Arthrobacter simplex</name>
    <dbReference type="NCBI Taxonomy" id="2045"/>
    <lineage>
        <taxon>Bacteria</taxon>
        <taxon>Bacillati</taxon>
        <taxon>Actinomycetota</taxon>
        <taxon>Actinomycetes</taxon>
        <taxon>Propionibacteriales</taxon>
        <taxon>Nocardioidaceae</taxon>
        <taxon>Pimelobacter</taxon>
    </lineage>
</organism>
<dbReference type="Proteomes" id="UP000030300">
    <property type="component" value="Chromosome"/>
</dbReference>
<feature type="compositionally biased region" description="Low complexity" evidence="1">
    <location>
        <begin position="11"/>
        <end position="22"/>
    </location>
</feature>
<proteinExistence type="predicted"/>
<accession>A0A0C5XGX7</accession>
<feature type="region of interest" description="Disordered" evidence="1">
    <location>
        <begin position="1"/>
        <end position="37"/>
    </location>
</feature>